<name>A0A2P2CL82_9ZZZZ</name>
<organism evidence="1">
    <name type="scientific">metagenome</name>
    <dbReference type="NCBI Taxonomy" id="256318"/>
    <lineage>
        <taxon>unclassified sequences</taxon>
        <taxon>metagenomes</taxon>
    </lineage>
</organism>
<accession>A0A2P2CL82</accession>
<evidence type="ECO:0008006" key="2">
    <source>
        <dbReference type="Google" id="ProtNLM"/>
    </source>
</evidence>
<evidence type="ECO:0000313" key="1">
    <source>
        <dbReference type="EMBL" id="CUR62152.1"/>
    </source>
</evidence>
<reference evidence="1" key="1">
    <citation type="submission" date="2015-08" db="EMBL/GenBank/DDBJ databases">
        <authorList>
            <person name="Babu N.S."/>
            <person name="Beckwith C.J."/>
            <person name="Beseler K.G."/>
            <person name="Brison A."/>
            <person name="Carone J.V."/>
            <person name="Caskin T.P."/>
            <person name="Diamond M."/>
            <person name="Durham M.E."/>
            <person name="Foxe J.M."/>
            <person name="Go M."/>
            <person name="Henderson B.A."/>
            <person name="Jones I.B."/>
            <person name="McGettigan J.A."/>
            <person name="Micheletti S.J."/>
            <person name="Nasrallah M.E."/>
            <person name="Ortiz D."/>
            <person name="Piller C.R."/>
            <person name="Privatt S.R."/>
            <person name="Schneider S.L."/>
            <person name="Sharp S."/>
            <person name="Smith T.C."/>
            <person name="Stanton J.D."/>
            <person name="Ullery H.E."/>
            <person name="Wilson R.J."/>
            <person name="Serrano M.G."/>
            <person name="Buck G."/>
            <person name="Lee V."/>
            <person name="Wang Y."/>
            <person name="Carvalho R."/>
            <person name="Voegtly L."/>
            <person name="Shi R."/>
            <person name="Duckworth R."/>
            <person name="Johnson A."/>
            <person name="Loviza R."/>
            <person name="Walstead R."/>
            <person name="Shah Z."/>
            <person name="Kiflezghi M."/>
            <person name="Wade K."/>
            <person name="Ball S.L."/>
            <person name="Bradley K.W."/>
            <person name="Asai D.J."/>
            <person name="Bowman C.A."/>
            <person name="Russell D.A."/>
            <person name="Pope W.H."/>
            <person name="Jacobs-Sera D."/>
            <person name="Hendrix R.W."/>
            <person name="Hatfull G.F."/>
        </authorList>
    </citation>
    <scope>NUCLEOTIDE SEQUENCE</scope>
</reference>
<dbReference type="AlphaFoldDB" id="A0A2P2CL82"/>
<protein>
    <recommendedName>
        <fullName evidence="2">Flagellar assembly protein FliH/Type III secretion system HrpE domain-containing protein</fullName>
    </recommendedName>
</protein>
<dbReference type="EMBL" id="CZKB01000027">
    <property type="protein sequence ID" value="CUR62152.1"/>
    <property type="molecule type" value="Genomic_DNA"/>
</dbReference>
<sequence length="194" mass="20282">MSSSTEVVRPLAGLRLPELRAVETTRETARAQGYAVGWAQGRREAEAAVRAEVDELARTTAVREAQRDAEHAAALAALRQAAGAAQELLAVACHRVDEQAAALALELTRTLLGALEPDPAHVLARVTGLLPEHAVGSVRLHPEVAALAGDLTDLGILVVADPSLGRADAVAQADDHVVDLRVDEALARVAEVLG</sequence>
<gene>
    <name evidence="1" type="ORF">NOCA170098</name>
</gene>
<proteinExistence type="predicted"/>